<evidence type="ECO:0000313" key="3">
    <source>
        <dbReference type="Proteomes" id="UP000593571"/>
    </source>
</evidence>
<keyword evidence="3" id="KW-1185">Reference proteome</keyword>
<organism evidence="2 3">
    <name type="scientific">Rousettus aegyptiacus</name>
    <name type="common">Egyptian fruit bat</name>
    <name type="synonym">Pteropus aegyptiacus</name>
    <dbReference type="NCBI Taxonomy" id="9407"/>
    <lineage>
        <taxon>Eukaryota</taxon>
        <taxon>Metazoa</taxon>
        <taxon>Chordata</taxon>
        <taxon>Craniata</taxon>
        <taxon>Vertebrata</taxon>
        <taxon>Euteleostomi</taxon>
        <taxon>Mammalia</taxon>
        <taxon>Eutheria</taxon>
        <taxon>Laurasiatheria</taxon>
        <taxon>Chiroptera</taxon>
        <taxon>Yinpterochiroptera</taxon>
        <taxon>Pteropodoidea</taxon>
        <taxon>Pteropodidae</taxon>
        <taxon>Rousettinae</taxon>
        <taxon>Rousettus</taxon>
    </lineage>
</organism>
<feature type="chain" id="PRO_5029534457" description="Secreted protein" evidence="1">
    <location>
        <begin position="17"/>
        <end position="149"/>
    </location>
</feature>
<dbReference type="AlphaFoldDB" id="A0A7J8HRM9"/>
<name>A0A7J8HRM9_ROUAE</name>
<evidence type="ECO:0000313" key="2">
    <source>
        <dbReference type="EMBL" id="KAF6474728.1"/>
    </source>
</evidence>
<proteinExistence type="predicted"/>
<evidence type="ECO:0008006" key="4">
    <source>
        <dbReference type="Google" id="ProtNLM"/>
    </source>
</evidence>
<reference evidence="2 3" key="1">
    <citation type="journal article" date="2020" name="Nature">
        <title>Six reference-quality genomes reveal evolution of bat adaptations.</title>
        <authorList>
            <person name="Jebb D."/>
            <person name="Huang Z."/>
            <person name="Pippel M."/>
            <person name="Hughes G.M."/>
            <person name="Lavrichenko K."/>
            <person name="Devanna P."/>
            <person name="Winkler S."/>
            <person name="Jermiin L.S."/>
            <person name="Skirmuntt E.C."/>
            <person name="Katzourakis A."/>
            <person name="Burkitt-Gray L."/>
            <person name="Ray D.A."/>
            <person name="Sullivan K.A.M."/>
            <person name="Roscito J.G."/>
            <person name="Kirilenko B.M."/>
            <person name="Davalos L.M."/>
            <person name="Corthals A.P."/>
            <person name="Power M.L."/>
            <person name="Jones G."/>
            <person name="Ransome R.D."/>
            <person name="Dechmann D.K.N."/>
            <person name="Locatelli A.G."/>
            <person name="Puechmaille S.J."/>
            <person name="Fedrigo O."/>
            <person name="Jarvis E.D."/>
            <person name="Hiller M."/>
            <person name="Vernes S.C."/>
            <person name="Myers E.W."/>
            <person name="Teeling E.C."/>
        </authorList>
    </citation>
    <scope>NUCLEOTIDE SEQUENCE [LARGE SCALE GENOMIC DNA]</scope>
    <source>
        <strain evidence="2">MRouAeg1</strain>
        <tissue evidence="2">Muscle</tissue>
    </source>
</reference>
<sequence>MVLLPVSVPSCHWILTVPCLCCEAPIDSLPRGQYPGSVLQEGPNGTASPSSFTAPGLGCTQCRSGENDRVFHSASHFVTWAGAACAPHLRVLERRPHSLCLKFQWTQPKALMSWTEKRQVPSCPSTHPCPRHSHIIFTFPFLQQFHVCR</sequence>
<accession>A0A7J8HRM9</accession>
<gene>
    <name evidence="2" type="ORF">HJG63_010898</name>
</gene>
<keyword evidence="1" id="KW-0732">Signal</keyword>
<evidence type="ECO:0000256" key="1">
    <source>
        <dbReference type="SAM" id="SignalP"/>
    </source>
</evidence>
<protein>
    <recommendedName>
        <fullName evidence="4">Secreted protein</fullName>
    </recommendedName>
</protein>
<comment type="caution">
    <text evidence="2">The sequence shown here is derived from an EMBL/GenBank/DDBJ whole genome shotgun (WGS) entry which is preliminary data.</text>
</comment>
<feature type="signal peptide" evidence="1">
    <location>
        <begin position="1"/>
        <end position="16"/>
    </location>
</feature>
<dbReference type="EMBL" id="JACASE010000004">
    <property type="protein sequence ID" value="KAF6474728.1"/>
    <property type="molecule type" value="Genomic_DNA"/>
</dbReference>
<dbReference type="Proteomes" id="UP000593571">
    <property type="component" value="Unassembled WGS sequence"/>
</dbReference>